<dbReference type="OrthoDB" id="414075at2759"/>
<sequence length="285" mass="33741">MFYRSIYKLGQICGNVLENKTNSLKYLTEHDRWHIQISLCIERQPLEYQEPKFERLFREFQEQWLKSTGNSLKLPSLSTIEQKISHKIVPTREKIVKPSEDGSSSSEPYSSTSSSELESMLLGEFDIKALPRRSRRTEKPKQSDYDKNLSNDDDMHNIKRHPKHWLFFAIKYKSGSWSLPTTNLYFGDSVRETLIRLCEELFSGTYRPYFLGYCPFTHQKILHSNESEIRGKKLFYYRARHIPSQELSKISCGEIDEYAWCTVDELKDRLDYLKYKKVFDSLPLM</sequence>
<feature type="compositionally biased region" description="Basic and acidic residues" evidence="1">
    <location>
        <begin position="91"/>
        <end position="100"/>
    </location>
</feature>
<dbReference type="RefSeq" id="XP_004830968.1">
    <property type="nucleotide sequence ID" value="XM_004830911.1"/>
</dbReference>
<dbReference type="STRING" id="1537102.L0B0B8"/>
<proteinExistence type="predicted"/>
<dbReference type="InterPro" id="IPR040008">
    <property type="entry name" value="Ribosomal_mL46"/>
</dbReference>
<dbReference type="PANTHER" id="PTHR13124">
    <property type="entry name" value="39S RIBOSOMAL PROTEIN L46, MITOCHONDRIAL PRECURSOR-RELATED"/>
    <property type="match status" value="1"/>
</dbReference>
<evidence type="ECO:0000256" key="1">
    <source>
        <dbReference type="SAM" id="MobiDB-lite"/>
    </source>
</evidence>
<keyword evidence="3" id="KW-1185">Reference proteome</keyword>
<dbReference type="PANTHER" id="PTHR13124:SF12">
    <property type="entry name" value="LARGE RIBOSOMAL SUBUNIT PROTEIN ML46"/>
    <property type="match status" value="1"/>
</dbReference>
<feature type="region of interest" description="Disordered" evidence="1">
    <location>
        <begin position="91"/>
        <end position="117"/>
    </location>
</feature>
<gene>
    <name evidence="2" type="ORF">BEWA_007110</name>
</gene>
<dbReference type="EMBL" id="CP001670">
    <property type="protein sequence ID" value="AFZ81302.1"/>
    <property type="molecule type" value="Genomic_DNA"/>
</dbReference>
<dbReference type="GO" id="GO:0003735">
    <property type="term" value="F:structural constituent of ribosome"/>
    <property type="evidence" value="ECO:0007669"/>
    <property type="project" value="InterPro"/>
</dbReference>
<name>L0B0B8_THEEQ</name>
<dbReference type="VEuPathDB" id="PiroplasmaDB:BEWA_007110"/>
<feature type="compositionally biased region" description="Low complexity" evidence="1">
    <location>
        <begin position="101"/>
        <end position="117"/>
    </location>
</feature>
<dbReference type="AlphaFoldDB" id="L0B0B8"/>
<dbReference type="GO" id="GO:0005762">
    <property type="term" value="C:mitochondrial large ribosomal subunit"/>
    <property type="evidence" value="ECO:0007669"/>
    <property type="project" value="TreeGrafter"/>
</dbReference>
<dbReference type="GeneID" id="15806417"/>
<dbReference type="Gene3D" id="3.90.79.10">
    <property type="entry name" value="Nucleoside Triphosphate Pyrophosphohydrolase"/>
    <property type="match status" value="1"/>
</dbReference>
<evidence type="ECO:0000313" key="2">
    <source>
        <dbReference type="EMBL" id="AFZ81302.1"/>
    </source>
</evidence>
<dbReference type="Proteomes" id="UP000031512">
    <property type="component" value="Chromosome 3"/>
</dbReference>
<organism evidence="2 3">
    <name type="scientific">Theileria equi strain WA</name>
    <dbReference type="NCBI Taxonomy" id="1537102"/>
    <lineage>
        <taxon>Eukaryota</taxon>
        <taxon>Sar</taxon>
        <taxon>Alveolata</taxon>
        <taxon>Apicomplexa</taxon>
        <taxon>Aconoidasida</taxon>
        <taxon>Piroplasmida</taxon>
        <taxon>Theileriidae</taxon>
        <taxon>Theileria</taxon>
    </lineage>
</organism>
<accession>L0B0B8</accession>
<dbReference type="KEGG" id="beq:BEWA_007110"/>
<dbReference type="eggNOG" id="ENOG502SQYK">
    <property type="taxonomic scope" value="Eukaryota"/>
</dbReference>
<dbReference type="SUPFAM" id="SSF55811">
    <property type="entry name" value="Nudix"/>
    <property type="match status" value="1"/>
</dbReference>
<evidence type="ECO:0000313" key="3">
    <source>
        <dbReference type="Proteomes" id="UP000031512"/>
    </source>
</evidence>
<reference evidence="2 3" key="1">
    <citation type="journal article" date="2012" name="BMC Genomics">
        <title>Comparative genomic analysis and phylogenetic position of Theileria equi.</title>
        <authorList>
            <person name="Kappmeyer L.S."/>
            <person name="Thiagarajan M."/>
            <person name="Herndon D.R."/>
            <person name="Ramsay J.D."/>
            <person name="Caler E."/>
            <person name="Djikeng A."/>
            <person name="Gillespie J.J."/>
            <person name="Lau A.O."/>
            <person name="Roalson E.H."/>
            <person name="Silva J.C."/>
            <person name="Silva M.G."/>
            <person name="Suarez C.E."/>
            <person name="Ueti M.W."/>
            <person name="Nene V.M."/>
            <person name="Mealey R.H."/>
            <person name="Knowles D.P."/>
            <person name="Brayton K.A."/>
        </authorList>
    </citation>
    <scope>NUCLEOTIDE SEQUENCE [LARGE SCALE GENOMIC DNA]</scope>
    <source>
        <strain evidence="2 3">WA</strain>
    </source>
</reference>
<dbReference type="InterPro" id="IPR015797">
    <property type="entry name" value="NUDIX_hydrolase-like_dom_sf"/>
</dbReference>
<protein>
    <recommendedName>
        <fullName evidence="4">Ribosomal protein L46 N-terminal domain-containing protein</fullName>
    </recommendedName>
</protein>
<evidence type="ECO:0008006" key="4">
    <source>
        <dbReference type="Google" id="ProtNLM"/>
    </source>
</evidence>
<feature type="compositionally biased region" description="Basic and acidic residues" evidence="1">
    <location>
        <begin position="137"/>
        <end position="153"/>
    </location>
</feature>
<feature type="region of interest" description="Disordered" evidence="1">
    <location>
        <begin position="132"/>
        <end position="153"/>
    </location>
</feature>